<dbReference type="GO" id="GO:0010043">
    <property type="term" value="P:response to zinc ion"/>
    <property type="evidence" value="ECO:0007669"/>
    <property type="project" value="TreeGrafter"/>
</dbReference>
<comment type="similarity">
    <text evidence="2 6">Belongs to the ABC-3 integral membrane protein family.</text>
</comment>
<feature type="transmembrane region" description="Helical" evidence="7">
    <location>
        <begin position="175"/>
        <end position="203"/>
    </location>
</feature>
<evidence type="ECO:0000256" key="7">
    <source>
        <dbReference type="SAM" id="Phobius"/>
    </source>
</evidence>
<gene>
    <name evidence="9" type="ORF">I586_02538</name>
    <name evidence="8" type="ORF">UAY_03206</name>
</gene>
<feature type="transmembrane region" description="Helical" evidence="7">
    <location>
        <begin position="246"/>
        <end position="266"/>
    </location>
</feature>
<sequence>MEMLSYEFMRKAFLAATFISVIAPMLGVFLVIRRQSLMADTLSHVSLAGVALGFFLNWNPNIMTMVVVIIAAIILEYLRMIYSTYSEISIAILMSGGLALALVLMNLSGGNSAASIQSYLFGSIVTITWQQVITLAVLFVVLVILFILFKRPMYVLTFDEDTAHVDGLPIHWMSMLFNVITGVAIAVMIPIAGALLISAIMVLPAAIGMRIGKGFNTVIIISVIMGLIGMLTGLTGSYYLETPPSASITLIFIALFILVSIVRKLVVTMQRNKKMSQR</sequence>
<evidence type="ECO:0000256" key="4">
    <source>
        <dbReference type="ARBA" id="ARBA00022989"/>
    </source>
</evidence>
<dbReference type="EMBL" id="ASWB01000003">
    <property type="protein sequence ID" value="EOT66267.1"/>
    <property type="molecule type" value="Genomic_DNA"/>
</dbReference>
<reference evidence="8 10" key="1">
    <citation type="submission" date="2013-02" db="EMBL/GenBank/DDBJ databases">
        <title>The Genome Sequence of Enterococcus moraviensis BAA-383.</title>
        <authorList>
            <consortium name="The Broad Institute Genome Sequencing Platform"/>
            <consortium name="The Broad Institute Genome Sequencing Center for Infectious Disease"/>
            <person name="Earl A.M."/>
            <person name="Gilmore M.S."/>
            <person name="Lebreton F."/>
            <person name="Walker B."/>
            <person name="Young S.K."/>
            <person name="Zeng Q."/>
            <person name="Gargeya S."/>
            <person name="Fitzgerald M."/>
            <person name="Haas B."/>
            <person name="Abouelleil A."/>
            <person name="Alvarado L."/>
            <person name="Arachchi H.M."/>
            <person name="Berlin A.M."/>
            <person name="Chapman S.B."/>
            <person name="Dewar J."/>
            <person name="Goldberg J."/>
            <person name="Griggs A."/>
            <person name="Gujja S."/>
            <person name="Hansen M."/>
            <person name="Howarth C."/>
            <person name="Imamovic A."/>
            <person name="Larimer J."/>
            <person name="McCowan C."/>
            <person name="Murphy C."/>
            <person name="Neiman D."/>
            <person name="Pearson M."/>
            <person name="Priest M."/>
            <person name="Roberts A."/>
            <person name="Saif S."/>
            <person name="Shea T."/>
            <person name="Sisk P."/>
            <person name="Sykes S."/>
            <person name="Wortman J."/>
            <person name="Nusbaum C."/>
            <person name="Birren B."/>
        </authorList>
    </citation>
    <scope>NUCLEOTIDE SEQUENCE [LARGE SCALE GENOMIC DNA]</scope>
    <source>
        <strain evidence="8 10">ATCC BAA-383</strain>
    </source>
</reference>
<protein>
    <submittedName>
        <fullName evidence="8">ABC transporter permease</fullName>
    </submittedName>
</protein>
<dbReference type="RefSeq" id="WP_010766516.1">
    <property type="nucleotide sequence ID" value="NZ_ASWB01000003.1"/>
</dbReference>
<evidence type="ECO:0000256" key="6">
    <source>
        <dbReference type="RuleBase" id="RU003943"/>
    </source>
</evidence>
<evidence type="ECO:0000256" key="2">
    <source>
        <dbReference type="ARBA" id="ARBA00008034"/>
    </source>
</evidence>
<dbReference type="SUPFAM" id="SSF81345">
    <property type="entry name" value="ABC transporter involved in vitamin B12 uptake, BtuC"/>
    <property type="match status" value="1"/>
</dbReference>
<keyword evidence="6" id="KW-0813">Transport</keyword>
<evidence type="ECO:0000313" key="9">
    <source>
        <dbReference type="EMBL" id="EOT66267.1"/>
    </source>
</evidence>
<feature type="transmembrane region" description="Helical" evidence="7">
    <location>
        <begin position="12"/>
        <end position="32"/>
    </location>
</feature>
<dbReference type="Proteomes" id="UP000013781">
    <property type="component" value="Unassembled WGS sequence"/>
</dbReference>
<dbReference type="PANTHER" id="PTHR30477">
    <property type="entry name" value="ABC-TRANSPORTER METAL-BINDING PROTEIN"/>
    <property type="match status" value="1"/>
</dbReference>
<feature type="transmembrane region" description="Helical" evidence="7">
    <location>
        <begin position="119"/>
        <end position="149"/>
    </location>
</feature>
<dbReference type="AlphaFoldDB" id="R2SKT1"/>
<dbReference type="HOGENOM" id="CLU_028808_3_1_9"/>
<keyword evidence="11" id="KW-1185">Reference proteome</keyword>
<dbReference type="EMBL" id="AJAS01000026">
    <property type="protein sequence ID" value="EOH95780.1"/>
    <property type="molecule type" value="Genomic_DNA"/>
</dbReference>
<evidence type="ECO:0000256" key="3">
    <source>
        <dbReference type="ARBA" id="ARBA00022692"/>
    </source>
</evidence>
<dbReference type="InterPro" id="IPR001626">
    <property type="entry name" value="ABC_TroCD"/>
</dbReference>
<evidence type="ECO:0000256" key="5">
    <source>
        <dbReference type="ARBA" id="ARBA00023136"/>
    </source>
</evidence>
<name>R2SKT1_9ENTE</name>
<dbReference type="PATRIC" id="fig|1158609.3.peg.3128"/>
<dbReference type="PANTHER" id="PTHR30477:SF0">
    <property type="entry name" value="METAL TRANSPORT SYSTEM MEMBRANE PROTEIN TM_0125-RELATED"/>
    <property type="match status" value="1"/>
</dbReference>
<evidence type="ECO:0000313" key="8">
    <source>
        <dbReference type="EMBL" id="EOH95780.1"/>
    </source>
</evidence>
<feature type="transmembrane region" description="Helical" evidence="7">
    <location>
        <begin position="215"/>
        <end position="240"/>
    </location>
</feature>
<reference evidence="9 11" key="2">
    <citation type="submission" date="2013-03" db="EMBL/GenBank/DDBJ databases">
        <title>The Genome Sequence of Enterococcus moraviensis BAA-383 (PacBio/Illumina hybrid assembly).</title>
        <authorList>
            <consortium name="The Broad Institute Genomics Platform"/>
            <consortium name="The Broad Institute Genome Sequencing Center for Infectious Disease"/>
            <person name="Earl A."/>
            <person name="Russ C."/>
            <person name="Gilmore M."/>
            <person name="Surin D."/>
            <person name="Walker B."/>
            <person name="Young S."/>
            <person name="Zeng Q."/>
            <person name="Gargeya S."/>
            <person name="Fitzgerald M."/>
            <person name="Haas B."/>
            <person name="Abouelleil A."/>
            <person name="Allen A.W."/>
            <person name="Alvarado L."/>
            <person name="Arachchi H.M."/>
            <person name="Berlin A.M."/>
            <person name="Chapman S.B."/>
            <person name="Gainer-Dewar J."/>
            <person name="Goldberg J."/>
            <person name="Griggs A."/>
            <person name="Gujja S."/>
            <person name="Hansen M."/>
            <person name="Howarth C."/>
            <person name="Imamovic A."/>
            <person name="Ireland A."/>
            <person name="Larimer J."/>
            <person name="McCowan C."/>
            <person name="Murphy C."/>
            <person name="Pearson M."/>
            <person name="Poon T.W."/>
            <person name="Priest M."/>
            <person name="Roberts A."/>
            <person name="Saif S."/>
            <person name="Shea T."/>
            <person name="Sisk P."/>
            <person name="Sykes S."/>
            <person name="Wortman J."/>
            <person name="Nusbaum C."/>
            <person name="Birren B."/>
        </authorList>
    </citation>
    <scope>NUCLEOTIDE SEQUENCE [LARGE SCALE GENOMIC DNA]</scope>
    <source>
        <strain evidence="9 11">ATCC BAA-383</strain>
    </source>
</reference>
<keyword evidence="4 7" id="KW-1133">Transmembrane helix</keyword>
<dbReference type="InterPro" id="IPR037294">
    <property type="entry name" value="ABC_BtuC-like"/>
</dbReference>
<dbReference type="CDD" id="cd06550">
    <property type="entry name" value="TM_ABC_iron-siderophores_like"/>
    <property type="match status" value="1"/>
</dbReference>
<feature type="transmembrane region" description="Helical" evidence="7">
    <location>
        <begin position="88"/>
        <end position="107"/>
    </location>
</feature>
<comment type="subcellular location">
    <subcellularLocation>
        <location evidence="6">Cell membrane</location>
        <topology evidence="6">Multi-pass membrane protein</topology>
    </subcellularLocation>
    <subcellularLocation>
        <location evidence="1">Membrane</location>
        <topology evidence="1">Multi-pass membrane protein</topology>
    </subcellularLocation>
</comment>
<dbReference type="Gene3D" id="1.10.3470.10">
    <property type="entry name" value="ABC transporter involved in vitamin B12 uptake, BtuC"/>
    <property type="match status" value="1"/>
</dbReference>
<keyword evidence="3 6" id="KW-0812">Transmembrane</keyword>
<keyword evidence="5 7" id="KW-0472">Membrane</keyword>
<proteinExistence type="inferred from homology"/>
<comment type="caution">
    <text evidence="8">The sequence shown here is derived from an EMBL/GenBank/DDBJ whole genome shotgun (WGS) entry which is preliminary data.</text>
</comment>
<dbReference type="Proteomes" id="UP000014157">
    <property type="component" value="Unassembled WGS sequence"/>
</dbReference>
<evidence type="ECO:0000313" key="11">
    <source>
        <dbReference type="Proteomes" id="UP000014157"/>
    </source>
</evidence>
<evidence type="ECO:0000256" key="1">
    <source>
        <dbReference type="ARBA" id="ARBA00004141"/>
    </source>
</evidence>
<dbReference type="FunFam" id="1.10.3470.10:FF:000008">
    <property type="entry name" value="Zinc ABC transporter, permease protein"/>
    <property type="match status" value="1"/>
</dbReference>
<dbReference type="Pfam" id="PF00950">
    <property type="entry name" value="ABC-3"/>
    <property type="match status" value="1"/>
</dbReference>
<dbReference type="STRING" id="155617.RV09_GL002439"/>
<feature type="transmembrane region" description="Helical" evidence="7">
    <location>
        <begin position="63"/>
        <end position="82"/>
    </location>
</feature>
<dbReference type="GO" id="GO:0043190">
    <property type="term" value="C:ATP-binding cassette (ABC) transporter complex"/>
    <property type="evidence" value="ECO:0007669"/>
    <property type="project" value="InterPro"/>
</dbReference>
<dbReference type="OrthoDB" id="9798540at2"/>
<dbReference type="eggNOG" id="COG1108">
    <property type="taxonomic scope" value="Bacteria"/>
</dbReference>
<evidence type="ECO:0000313" key="10">
    <source>
        <dbReference type="Proteomes" id="UP000013781"/>
    </source>
</evidence>
<organism evidence="8 10">
    <name type="scientific">Enterococcus moraviensis ATCC BAA-383</name>
    <dbReference type="NCBI Taxonomy" id="1158609"/>
    <lineage>
        <taxon>Bacteria</taxon>
        <taxon>Bacillati</taxon>
        <taxon>Bacillota</taxon>
        <taxon>Bacilli</taxon>
        <taxon>Lactobacillales</taxon>
        <taxon>Enterococcaceae</taxon>
        <taxon>Enterococcus</taxon>
    </lineage>
</organism>
<accession>R2SKT1</accession>
<dbReference type="GO" id="GO:0055085">
    <property type="term" value="P:transmembrane transport"/>
    <property type="evidence" value="ECO:0007669"/>
    <property type="project" value="InterPro"/>
</dbReference>